<evidence type="ECO:0000313" key="5">
    <source>
        <dbReference type="Proteomes" id="UP000658202"/>
    </source>
</evidence>
<proteinExistence type="predicted"/>
<evidence type="ECO:0000256" key="1">
    <source>
        <dbReference type="SAM" id="Phobius"/>
    </source>
</evidence>
<gene>
    <name evidence="3" type="ORF">BXY58_1444</name>
    <name evidence="2" type="ORF">GCM10007332_09370</name>
</gene>
<keyword evidence="1" id="KW-0472">Membrane</keyword>
<dbReference type="AlphaFoldDB" id="A0A420DAI8"/>
<reference evidence="2" key="1">
    <citation type="journal article" date="2014" name="Int. J. Syst. Evol. Microbiol.">
        <title>Complete genome of a new Firmicutes species belonging to the dominant human colonic microbiota ('Ruminococcus bicirculans') reveals two chromosomes and a selective capacity to utilize plant glucans.</title>
        <authorList>
            <consortium name="NISC Comparative Sequencing Program"/>
            <person name="Wegmann U."/>
            <person name="Louis P."/>
            <person name="Goesmann A."/>
            <person name="Henrissat B."/>
            <person name="Duncan S.H."/>
            <person name="Flint H.J."/>
        </authorList>
    </citation>
    <scope>NUCLEOTIDE SEQUENCE</scope>
    <source>
        <strain evidence="2">CCM 8490</strain>
    </source>
</reference>
<evidence type="ECO:0000313" key="4">
    <source>
        <dbReference type="Proteomes" id="UP000285906"/>
    </source>
</evidence>
<comment type="caution">
    <text evidence="3">The sequence shown here is derived from an EMBL/GenBank/DDBJ whole genome shotgun (WGS) entry which is preliminary data.</text>
</comment>
<keyword evidence="5" id="KW-1185">Reference proteome</keyword>
<sequence length="69" mass="7746">MTILFLIILIPLLAGAWYGIDNLVKQIMKEKYNINITLVSFVVAVPVLFVIFVYILLALALMSGAEFKD</sequence>
<reference evidence="2" key="4">
    <citation type="submission" date="2024-05" db="EMBL/GenBank/DDBJ databases">
        <authorList>
            <person name="Sun Q."/>
            <person name="Sedlacek I."/>
        </authorList>
    </citation>
    <scope>NUCLEOTIDE SEQUENCE</scope>
    <source>
        <strain evidence="2">CCM 8490</strain>
    </source>
</reference>
<name>A0A420DAI8_9FLAO</name>
<dbReference type="Proteomes" id="UP000285906">
    <property type="component" value="Unassembled WGS sequence"/>
</dbReference>
<dbReference type="Proteomes" id="UP000658202">
    <property type="component" value="Unassembled WGS sequence"/>
</dbReference>
<protein>
    <submittedName>
        <fullName evidence="3">Uncharacterized protein</fullName>
    </submittedName>
</protein>
<feature type="transmembrane region" description="Helical" evidence="1">
    <location>
        <begin position="38"/>
        <end position="61"/>
    </location>
</feature>
<dbReference type="RefSeq" id="WP_120213090.1">
    <property type="nucleotide sequence ID" value="NZ_BMCW01000001.1"/>
</dbReference>
<reference evidence="3 4" key="2">
    <citation type="submission" date="2018-09" db="EMBL/GenBank/DDBJ databases">
        <title>Genomic Encyclopedia of Archaeal and Bacterial Type Strains, Phase II (KMG-II): from individual species to whole genera.</title>
        <authorList>
            <person name="Goeker M."/>
        </authorList>
    </citation>
    <scope>NUCLEOTIDE SEQUENCE [LARGE SCALE GENOMIC DNA]</scope>
    <source>
        <strain evidence="3 4">DSM 27620</strain>
    </source>
</reference>
<keyword evidence="1" id="KW-0812">Transmembrane</keyword>
<keyword evidence="1" id="KW-1133">Transmembrane helix</keyword>
<reference evidence="5" key="3">
    <citation type="journal article" date="2019" name="Int. J. Syst. Evol. Microbiol.">
        <title>The Global Catalogue of Microorganisms (GCM) 10K type strain sequencing project: providing services to taxonomists for standard genome sequencing and annotation.</title>
        <authorList>
            <consortium name="The Broad Institute Genomics Platform"/>
            <consortium name="The Broad Institute Genome Sequencing Center for Infectious Disease"/>
            <person name="Wu L."/>
            <person name="Ma J."/>
        </authorList>
    </citation>
    <scope>NUCLEOTIDE SEQUENCE [LARGE SCALE GENOMIC DNA]</scope>
    <source>
        <strain evidence="5">CCM 8490</strain>
    </source>
</reference>
<evidence type="ECO:0000313" key="2">
    <source>
        <dbReference type="EMBL" id="GGG49933.1"/>
    </source>
</evidence>
<dbReference type="EMBL" id="RAQH01000003">
    <property type="protein sequence ID" value="RKE88298.1"/>
    <property type="molecule type" value="Genomic_DNA"/>
</dbReference>
<accession>A0A420DAI8</accession>
<dbReference type="EMBL" id="BMCW01000001">
    <property type="protein sequence ID" value="GGG49933.1"/>
    <property type="molecule type" value="Genomic_DNA"/>
</dbReference>
<evidence type="ECO:0000313" key="3">
    <source>
        <dbReference type="EMBL" id="RKE88298.1"/>
    </source>
</evidence>
<organism evidence="3 4">
    <name type="scientific">Epilithonimonas arachidiradicis</name>
    <dbReference type="NCBI Taxonomy" id="1617282"/>
    <lineage>
        <taxon>Bacteria</taxon>
        <taxon>Pseudomonadati</taxon>
        <taxon>Bacteroidota</taxon>
        <taxon>Flavobacteriia</taxon>
        <taxon>Flavobacteriales</taxon>
        <taxon>Weeksellaceae</taxon>
        <taxon>Chryseobacterium group</taxon>
        <taxon>Epilithonimonas</taxon>
    </lineage>
</organism>